<comment type="caution">
    <text evidence="3">The sequence shown here is derived from an EMBL/GenBank/DDBJ whole genome shotgun (WGS) entry which is preliminary data.</text>
</comment>
<dbReference type="InterPro" id="IPR023631">
    <property type="entry name" value="Amidase_dom"/>
</dbReference>
<sequence length="547" mass="58949">MLLRGLVVLSTAFQLGAALNSQYSIQTPKSTYFPSLIEADLEDIVTGLESGLFTSADLVKTYTARIKEVNDTLHAVTELNPDALSIATSLDDLRRNGTILSPLHGVPIIIKNNIATADKMNSTAGSWSLVGAKVPRDSTMAAKLRKAGAVILGKSNLSQWANYRSDNTSNGWSAYGGQTYAAYYPKQDPSGSSSGSGVSSSLGLALAALGTETSGSILSPSDVNNLVGIKPTVGLTSRYLVIPISEHQDTVGPMARSVKDAAYLLQAIAGPDPNDNYTLANPHQGIQPDYLAACNYNALTGARIGVAWNVLDIWSQYTDDVVIDAFHEAVDQIRAAGATIVDANFTAFAQYNNSTLGDAVLNADFLVGLPNYLKELTYNPNNIHNLADERNFTHGFPLEDWPERDTKLWDEALAQYNNTSPQFWKAYQESLYYGDEGGILGALRRTNTSAVLLPTQLSPSIPALVGSPVVTVPMGFYPWNTTVVMNGFGNLVATGPNVPFGLSFMGAKWSEADLIGFAYAYEQRTMHRNDKQPYLVPNVEVGDVLGW</sequence>
<dbReference type="InterPro" id="IPR036928">
    <property type="entry name" value="AS_sf"/>
</dbReference>
<accession>A0ABR0F2M6</accession>
<evidence type="ECO:0000313" key="3">
    <source>
        <dbReference type="EMBL" id="KAK4507950.1"/>
    </source>
</evidence>
<gene>
    <name evidence="3" type="ORF">PRZ48_001685</name>
</gene>
<dbReference type="SUPFAM" id="SSF75304">
    <property type="entry name" value="Amidase signature (AS) enzymes"/>
    <property type="match status" value="1"/>
</dbReference>
<organism evidence="3 4">
    <name type="scientific">Zasmidium cellare</name>
    <name type="common">Wine cellar mold</name>
    <name type="synonym">Racodium cellare</name>
    <dbReference type="NCBI Taxonomy" id="395010"/>
    <lineage>
        <taxon>Eukaryota</taxon>
        <taxon>Fungi</taxon>
        <taxon>Dikarya</taxon>
        <taxon>Ascomycota</taxon>
        <taxon>Pezizomycotina</taxon>
        <taxon>Dothideomycetes</taxon>
        <taxon>Dothideomycetidae</taxon>
        <taxon>Mycosphaerellales</taxon>
        <taxon>Mycosphaerellaceae</taxon>
        <taxon>Zasmidium</taxon>
    </lineage>
</organism>
<proteinExistence type="predicted"/>
<keyword evidence="1" id="KW-0732">Signal</keyword>
<keyword evidence="4" id="KW-1185">Reference proteome</keyword>
<dbReference type="PANTHER" id="PTHR42678:SF34">
    <property type="entry name" value="OS04G0183300 PROTEIN"/>
    <property type="match status" value="1"/>
</dbReference>
<dbReference type="Gene3D" id="3.90.1300.10">
    <property type="entry name" value="Amidase signature (AS) domain"/>
    <property type="match status" value="1"/>
</dbReference>
<evidence type="ECO:0000313" key="4">
    <source>
        <dbReference type="Proteomes" id="UP001305779"/>
    </source>
</evidence>
<dbReference type="PANTHER" id="PTHR42678">
    <property type="entry name" value="AMIDASE"/>
    <property type="match status" value="1"/>
</dbReference>
<dbReference type="Proteomes" id="UP001305779">
    <property type="component" value="Unassembled WGS sequence"/>
</dbReference>
<evidence type="ECO:0000259" key="2">
    <source>
        <dbReference type="Pfam" id="PF01425"/>
    </source>
</evidence>
<name>A0ABR0F2M6_ZASCE</name>
<reference evidence="3 4" key="1">
    <citation type="journal article" date="2023" name="G3 (Bethesda)">
        <title>A chromosome-level genome assembly of Zasmidium syzygii isolated from banana leaves.</title>
        <authorList>
            <person name="van Westerhoven A.C."/>
            <person name="Mehrabi R."/>
            <person name="Talebi R."/>
            <person name="Steentjes M.B.F."/>
            <person name="Corcolon B."/>
            <person name="Chong P.A."/>
            <person name="Kema G.H.J."/>
            <person name="Seidl M.F."/>
        </authorList>
    </citation>
    <scope>NUCLEOTIDE SEQUENCE [LARGE SCALE GENOMIC DNA]</scope>
    <source>
        <strain evidence="3 4">P124</strain>
    </source>
</reference>
<feature type="signal peptide" evidence="1">
    <location>
        <begin position="1"/>
        <end position="18"/>
    </location>
</feature>
<dbReference type="Pfam" id="PF01425">
    <property type="entry name" value="Amidase"/>
    <property type="match status" value="1"/>
</dbReference>
<protein>
    <recommendedName>
        <fullName evidence="2">Amidase domain-containing protein</fullName>
    </recommendedName>
</protein>
<evidence type="ECO:0000256" key="1">
    <source>
        <dbReference type="SAM" id="SignalP"/>
    </source>
</evidence>
<feature type="domain" description="Amidase" evidence="2">
    <location>
        <begin position="57"/>
        <end position="514"/>
    </location>
</feature>
<dbReference type="EMBL" id="JAXOVC010000001">
    <property type="protein sequence ID" value="KAK4507950.1"/>
    <property type="molecule type" value="Genomic_DNA"/>
</dbReference>
<feature type="chain" id="PRO_5047442536" description="Amidase domain-containing protein" evidence="1">
    <location>
        <begin position="19"/>
        <end position="547"/>
    </location>
</feature>